<dbReference type="Pfam" id="PF14659">
    <property type="entry name" value="Phage_int_SAM_3"/>
    <property type="match status" value="1"/>
</dbReference>
<dbReference type="InterPro" id="IPR010998">
    <property type="entry name" value="Integrase_recombinase_N"/>
</dbReference>
<dbReference type="Gene3D" id="1.10.443.10">
    <property type="entry name" value="Intergrase catalytic core"/>
    <property type="match status" value="1"/>
</dbReference>
<dbReference type="STRING" id="177437.HRM2_48070"/>
<evidence type="ECO:0000256" key="5">
    <source>
        <dbReference type="PROSITE-ProRule" id="PRU01248"/>
    </source>
</evidence>
<name>C0QHJ7_DESAH</name>
<feature type="domain" description="Core-binding (CB)" evidence="7">
    <location>
        <begin position="59"/>
        <end position="140"/>
    </location>
</feature>
<dbReference type="InterPro" id="IPR011010">
    <property type="entry name" value="DNA_brk_join_enz"/>
</dbReference>
<keyword evidence="9" id="KW-1185">Reference proteome</keyword>
<feature type="domain" description="Tyr recombinase" evidence="6">
    <location>
        <begin position="167"/>
        <end position="352"/>
    </location>
</feature>
<dbReference type="EMBL" id="CP001087">
    <property type="protein sequence ID" value="ACN17856.1"/>
    <property type="molecule type" value="Genomic_DNA"/>
</dbReference>
<dbReference type="OrthoDB" id="9775880at2"/>
<dbReference type="Gene3D" id="1.10.150.130">
    <property type="match status" value="1"/>
</dbReference>
<dbReference type="CDD" id="cd01189">
    <property type="entry name" value="INT_ICEBs1_C_like"/>
    <property type="match status" value="1"/>
</dbReference>
<dbReference type="HOGENOM" id="CLU_027562_17_1_7"/>
<dbReference type="KEGG" id="dat:HRM2_48070"/>
<dbReference type="GO" id="GO:0006310">
    <property type="term" value="P:DNA recombination"/>
    <property type="evidence" value="ECO:0007669"/>
    <property type="project" value="UniProtKB-KW"/>
</dbReference>
<evidence type="ECO:0000256" key="1">
    <source>
        <dbReference type="ARBA" id="ARBA00008857"/>
    </source>
</evidence>
<sequence>MAKIAKRRDRYVLDFYDLEGKRKWITMPKGTTLKAAKEELRKVEDDLATGNYISPKKTPTFDQVAQEWLDHKKMNIRASTWAVYEGHTKNHFPEFKNLKIHQITIQRVEKFITDRQAAGMNLSTLRKILVSLRQIFNLAVKRGYCPRNPLDYADMPKSQGEETDGADKIQILTHDQITAFLEVVTEQKYHVLFSLAIFSGARQGELLGLKWSDILWGDSQIHIQRSFNNQRFYDTKTKGSNRKIDIGPVMLKKLKKWRLACPPGGLDLVFPTAKGNPMNHNNMVNRYFLPGLKAAKLERIRFHDMRHTYASLLIDQGENIKYIQAQLGHSNPTVTLNVYAHLMKGTNREAACRLEDAVLK</sequence>
<dbReference type="InterPro" id="IPR044068">
    <property type="entry name" value="CB"/>
</dbReference>
<dbReference type="InterPro" id="IPR004107">
    <property type="entry name" value="Integrase_SAM-like_N"/>
</dbReference>
<evidence type="ECO:0000313" key="8">
    <source>
        <dbReference type="EMBL" id="ACN17856.1"/>
    </source>
</evidence>
<dbReference type="RefSeq" id="WP_015906564.1">
    <property type="nucleotide sequence ID" value="NC_012108.1"/>
</dbReference>
<evidence type="ECO:0000256" key="3">
    <source>
        <dbReference type="ARBA" id="ARBA00023125"/>
    </source>
</evidence>
<dbReference type="Proteomes" id="UP000000442">
    <property type="component" value="Chromosome"/>
</dbReference>
<evidence type="ECO:0000313" key="9">
    <source>
        <dbReference type="Proteomes" id="UP000000442"/>
    </source>
</evidence>
<keyword evidence="4" id="KW-0233">DNA recombination</keyword>
<protein>
    <submittedName>
        <fullName evidence="8">Phage integrase family protein</fullName>
    </submittedName>
</protein>
<gene>
    <name evidence="8" type="ordered locus">HRM2_48070</name>
</gene>
<dbReference type="InterPro" id="IPR013762">
    <property type="entry name" value="Integrase-like_cat_sf"/>
</dbReference>
<dbReference type="PANTHER" id="PTHR30349">
    <property type="entry name" value="PHAGE INTEGRASE-RELATED"/>
    <property type="match status" value="1"/>
</dbReference>
<keyword evidence="3 5" id="KW-0238">DNA-binding</keyword>
<dbReference type="InterPro" id="IPR002104">
    <property type="entry name" value="Integrase_catalytic"/>
</dbReference>
<comment type="similarity">
    <text evidence="1">Belongs to the 'phage' integrase family.</text>
</comment>
<dbReference type="eggNOG" id="COG0582">
    <property type="taxonomic scope" value="Bacteria"/>
</dbReference>
<reference evidence="8" key="1">
    <citation type="submission" date="2008-05" db="EMBL/GenBank/DDBJ databases">
        <authorList>
            <person name="Strittmatter A."/>
            <person name="Liesegang H."/>
            <person name="Rabus R."/>
            <person name="Decker I."/>
            <person name="Amann J."/>
            <person name="Andres S."/>
            <person name="Henne A."/>
            <person name="Martinez-Arias R."/>
            <person name="Bartels D."/>
            <person name="Goesmann A."/>
            <person name="Krause L."/>
            <person name="Puehler A."/>
            <person name="Klenk H.-K."/>
            <person name="Richter M."/>
            <person name="Schueler M."/>
            <person name="Gloeckner F.O."/>
            <person name="Meyerdierks A."/>
            <person name="Widdel F."/>
            <person name="Gottschalk G."/>
            <person name="Amann R."/>
        </authorList>
    </citation>
    <scope>NUCLEOTIDE SEQUENCE</scope>
    <source>
        <strain evidence="8">HRM2</strain>
    </source>
</reference>
<dbReference type="Pfam" id="PF00589">
    <property type="entry name" value="Phage_integrase"/>
    <property type="match status" value="1"/>
</dbReference>
<evidence type="ECO:0000256" key="2">
    <source>
        <dbReference type="ARBA" id="ARBA00022908"/>
    </source>
</evidence>
<proteinExistence type="inferred from homology"/>
<evidence type="ECO:0000259" key="7">
    <source>
        <dbReference type="PROSITE" id="PS51900"/>
    </source>
</evidence>
<organism evidence="8 9">
    <name type="scientific">Desulforapulum autotrophicum (strain ATCC 43914 / DSM 3382 / VKM B-1955 / HRM2)</name>
    <name type="common">Desulfobacterium autotrophicum</name>
    <dbReference type="NCBI Taxonomy" id="177437"/>
    <lineage>
        <taxon>Bacteria</taxon>
        <taxon>Pseudomonadati</taxon>
        <taxon>Thermodesulfobacteriota</taxon>
        <taxon>Desulfobacteria</taxon>
        <taxon>Desulfobacterales</taxon>
        <taxon>Desulfobacteraceae</taxon>
        <taxon>Desulforapulum</taxon>
    </lineage>
</organism>
<accession>C0QHJ7</accession>
<dbReference type="GO" id="GO:0003677">
    <property type="term" value="F:DNA binding"/>
    <property type="evidence" value="ECO:0007669"/>
    <property type="project" value="UniProtKB-UniRule"/>
</dbReference>
<dbReference type="InterPro" id="IPR050090">
    <property type="entry name" value="Tyrosine_recombinase_XerCD"/>
</dbReference>
<evidence type="ECO:0000259" key="6">
    <source>
        <dbReference type="PROSITE" id="PS51898"/>
    </source>
</evidence>
<dbReference type="SUPFAM" id="SSF56349">
    <property type="entry name" value="DNA breaking-rejoining enzymes"/>
    <property type="match status" value="1"/>
</dbReference>
<dbReference type="AlphaFoldDB" id="C0QHJ7"/>
<dbReference type="PROSITE" id="PS51898">
    <property type="entry name" value="TYR_RECOMBINASE"/>
    <property type="match status" value="1"/>
</dbReference>
<dbReference type="PANTHER" id="PTHR30349:SF64">
    <property type="entry name" value="PROPHAGE INTEGRASE INTD-RELATED"/>
    <property type="match status" value="1"/>
</dbReference>
<keyword evidence="2" id="KW-0229">DNA integration</keyword>
<dbReference type="PROSITE" id="PS51900">
    <property type="entry name" value="CB"/>
    <property type="match status" value="1"/>
</dbReference>
<dbReference type="GO" id="GO:0015074">
    <property type="term" value="P:DNA integration"/>
    <property type="evidence" value="ECO:0007669"/>
    <property type="project" value="UniProtKB-KW"/>
</dbReference>
<reference evidence="8" key="2">
    <citation type="journal article" date="2009" name="Environ. Microbiol.">
        <title>Genome sequence of Desulfobacterium autotrophicum HRM2, a marine sulfate reducer oxidizing organic carbon completely to carbon dioxide.</title>
        <authorList>
            <person name="Strittmatter A.W."/>
            <person name="Liesegang H."/>
            <person name="Rabus R."/>
            <person name="Decker I."/>
            <person name="Amann J."/>
            <person name="Andres S."/>
            <person name="Henne A."/>
            <person name="Fricke W.F."/>
            <person name="Martinez-Arias R."/>
            <person name="Bartels D."/>
            <person name="Goesmann A."/>
            <person name="Krause L."/>
            <person name="Puehler A."/>
            <person name="Klenk H.P."/>
            <person name="Richter M."/>
            <person name="Schuler M."/>
            <person name="Gloeckner F.O."/>
            <person name="Meyerdierks A."/>
            <person name="Gottschalk G."/>
            <person name="Amann R."/>
        </authorList>
    </citation>
    <scope>NUCLEOTIDE SEQUENCE [LARGE SCALE GENOMIC DNA]</scope>
    <source>
        <strain evidence="8">HRM2</strain>
    </source>
</reference>
<evidence type="ECO:0000256" key="4">
    <source>
        <dbReference type="ARBA" id="ARBA00023172"/>
    </source>
</evidence>